<dbReference type="SMART" id="SM00278">
    <property type="entry name" value="HhH1"/>
    <property type="match status" value="2"/>
</dbReference>
<dbReference type="GO" id="GO:0016539">
    <property type="term" value="P:intein-mediated protein splicing"/>
    <property type="evidence" value="ECO:0007669"/>
    <property type="project" value="InterPro"/>
</dbReference>
<dbReference type="NCBIfam" id="TIGR01443">
    <property type="entry name" value="intein_Cterm"/>
    <property type="match status" value="1"/>
</dbReference>
<evidence type="ECO:0000256" key="5">
    <source>
        <dbReference type="ARBA" id="ARBA00022813"/>
    </source>
</evidence>
<evidence type="ECO:0000256" key="12">
    <source>
        <dbReference type="SAM" id="MobiDB-lite"/>
    </source>
</evidence>
<feature type="region of interest" description="Disordered" evidence="12">
    <location>
        <begin position="25"/>
        <end position="44"/>
    </location>
</feature>
<evidence type="ECO:0000256" key="2">
    <source>
        <dbReference type="ARBA" id="ARBA00018144"/>
    </source>
</evidence>
<dbReference type="Gene3D" id="3.10.28.10">
    <property type="entry name" value="Homing endonucleases"/>
    <property type="match status" value="1"/>
</dbReference>
<dbReference type="GO" id="GO:0004519">
    <property type="term" value="F:endonuclease activity"/>
    <property type="evidence" value="ECO:0007669"/>
    <property type="project" value="InterPro"/>
</dbReference>
<accession>A0A9E7SP87</accession>
<evidence type="ECO:0000259" key="14">
    <source>
        <dbReference type="PROSITE" id="PS50163"/>
    </source>
</evidence>
<dbReference type="Pfam" id="PF14520">
    <property type="entry name" value="HHH_5"/>
    <property type="match status" value="1"/>
</dbReference>
<reference evidence="16" key="2">
    <citation type="submission" date="2022-06" db="EMBL/GenBank/DDBJ databases">
        <authorList>
            <person name="Park Y.-J."/>
        </authorList>
    </citation>
    <scope>NUCLEOTIDE SEQUENCE</scope>
    <source>
        <strain evidence="16">TY</strain>
    </source>
</reference>
<evidence type="ECO:0000256" key="9">
    <source>
        <dbReference type="ARBA" id="ARBA00023172"/>
    </source>
</evidence>
<dbReference type="Gene3D" id="1.10.150.20">
    <property type="entry name" value="5' to 3' exonuclease, C-terminal subdomain"/>
    <property type="match status" value="1"/>
</dbReference>
<dbReference type="InterPro" id="IPR020587">
    <property type="entry name" value="RecA_monomer-monomer_interface"/>
</dbReference>
<dbReference type="InterPro" id="IPR006142">
    <property type="entry name" value="INTEIN"/>
</dbReference>
<dbReference type="RefSeq" id="WP_253305052.1">
    <property type="nucleotide sequence ID" value="NZ_CP099582.1"/>
</dbReference>
<dbReference type="SUPFAM" id="SSF52540">
    <property type="entry name" value="P-loop containing nucleoside triphosphate hydrolases"/>
    <property type="match status" value="2"/>
</dbReference>
<dbReference type="GO" id="GO:0003684">
    <property type="term" value="F:damaged DNA binding"/>
    <property type="evidence" value="ECO:0007669"/>
    <property type="project" value="UniProtKB-UniRule"/>
</dbReference>
<dbReference type="GO" id="GO:0005524">
    <property type="term" value="F:ATP binding"/>
    <property type="evidence" value="ECO:0007669"/>
    <property type="project" value="UniProtKB-UniRule"/>
</dbReference>
<dbReference type="KEGG" id="tagg:NF865_02550"/>
<dbReference type="NCBIfam" id="NF003301">
    <property type="entry name" value="PRK04301.1"/>
    <property type="match status" value="1"/>
</dbReference>
<evidence type="ECO:0000256" key="6">
    <source>
        <dbReference type="ARBA" id="ARBA00022840"/>
    </source>
</evidence>
<dbReference type="InterPro" id="IPR013632">
    <property type="entry name" value="Rad51_C"/>
</dbReference>
<comment type="function">
    <text evidence="10 11">Involved in DNA repair and in homologous recombination. Binds and assemble on single-stranded DNA to form a nucleoprotein filament. Hydrolyzes ATP in a ssDNA-dependent manner and promotes DNA strand exchange between homologous DNA molecules.</text>
</comment>
<dbReference type="PANTHER" id="PTHR22942">
    <property type="entry name" value="RECA/RAD51/RADA DNA STRAND-PAIRING FAMILY MEMBER"/>
    <property type="match status" value="1"/>
</dbReference>
<dbReference type="InterPro" id="IPR003587">
    <property type="entry name" value="Hint_dom_N"/>
</dbReference>
<gene>
    <name evidence="11 16" type="primary">radA</name>
    <name evidence="16" type="ORF">NF865_02550</name>
</gene>
<dbReference type="PROSITE" id="PS50162">
    <property type="entry name" value="RECA_2"/>
    <property type="match status" value="1"/>
</dbReference>
<comment type="caution">
    <text evidence="11">Lacks conserved residue(s) required for the propagation of feature annotation.</text>
</comment>
<dbReference type="InterPro" id="IPR030934">
    <property type="entry name" value="Intein_C"/>
</dbReference>
<comment type="similarity">
    <text evidence="1 11">Belongs to the eukaryotic RecA-like protein family.</text>
</comment>
<dbReference type="InterPro" id="IPR011938">
    <property type="entry name" value="DNA_recomb/repair_RadA"/>
</dbReference>
<dbReference type="PROSITE" id="PS50817">
    <property type="entry name" value="INTEIN_N_TER"/>
    <property type="match status" value="1"/>
</dbReference>
<evidence type="ECO:0000256" key="8">
    <source>
        <dbReference type="ARBA" id="ARBA00023125"/>
    </source>
</evidence>
<feature type="domain" description="RecA family profile 2" evidence="14">
    <location>
        <begin position="783"/>
        <end position="842"/>
    </location>
</feature>
<dbReference type="InterPro" id="IPR003586">
    <property type="entry name" value="Hint_dom_C"/>
</dbReference>
<dbReference type="InterPro" id="IPR027417">
    <property type="entry name" value="P-loop_NTPase"/>
</dbReference>
<dbReference type="GO" id="GO:0006310">
    <property type="term" value="P:DNA recombination"/>
    <property type="evidence" value="ECO:0007669"/>
    <property type="project" value="UniProtKB-UniRule"/>
</dbReference>
<dbReference type="HAMAP" id="MF_00348">
    <property type="entry name" value="RadA_arch"/>
    <property type="match status" value="1"/>
</dbReference>
<dbReference type="PROSITE" id="PS50818">
    <property type="entry name" value="INTEIN_C_TER"/>
    <property type="match status" value="1"/>
</dbReference>
<dbReference type="PROSITE" id="PS50819">
    <property type="entry name" value="INTEIN_ENDONUCLEASE"/>
    <property type="match status" value="1"/>
</dbReference>
<evidence type="ECO:0000259" key="15">
    <source>
        <dbReference type="PROSITE" id="PS50819"/>
    </source>
</evidence>
<dbReference type="CDD" id="cd00081">
    <property type="entry name" value="Hint"/>
    <property type="match status" value="2"/>
</dbReference>
<keyword evidence="17" id="KW-1185">Reference proteome</keyword>
<dbReference type="Pfam" id="PF08423">
    <property type="entry name" value="Rad51"/>
    <property type="match status" value="2"/>
</dbReference>
<dbReference type="SMART" id="SM00305">
    <property type="entry name" value="HintC"/>
    <property type="match status" value="1"/>
</dbReference>
<evidence type="ECO:0000256" key="3">
    <source>
        <dbReference type="ARBA" id="ARBA00022741"/>
    </source>
</evidence>
<reference evidence="16" key="1">
    <citation type="journal article" date="1998" name="Int. J. Syst. Bacteriol. 48 Pt">
        <title>Thermococcus guaymasensis sp. nov. and Thermococcus aggregans sp. nov., two novel thermophilic archaea isolated from the Guaymas Basin hydrothermal vent site.</title>
        <authorList>
            <person name="Canganella F."/>
            <person name="Jones W.J."/>
            <person name="Gambacorta A."/>
            <person name="Antranikian G."/>
        </authorList>
    </citation>
    <scope>NUCLEOTIDE SEQUENCE</scope>
    <source>
        <strain evidence="16">TY</strain>
    </source>
</reference>
<dbReference type="GO" id="GO:0140664">
    <property type="term" value="F:ATP-dependent DNA damage sensor activity"/>
    <property type="evidence" value="ECO:0007669"/>
    <property type="project" value="InterPro"/>
</dbReference>
<dbReference type="NCBIfam" id="TIGR01445">
    <property type="entry name" value="intein_Nterm"/>
    <property type="match status" value="1"/>
</dbReference>
<evidence type="ECO:0000313" key="16">
    <source>
        <dbReference type="EMBL" id="USS41111.1"/>
    </source>
</evidence>
<dbReference type="PROSITE" id="PS50163">
    <property type="entry name" value="RECA_3"/>
    <property type="match status" value="1"/>
</dbReference>
<dbReference type="InterPro" id="IPR020588">
    <property type="entry name" value="RecA_ATP-bd"/>
</dbReference>
<evidence type="ECO:0000256" key="4">
    <source>
        <dbReference type="ARBA" id="ARBA00022763"/>
    </source>
</evidence>
<evidence type="ECO:0000256" key="1">
    <source>
        <dbReference type="ARBA" id="ARBA00008050"/>
    </source>
</evidence>
<evidence type="ECO:0000259" key="13">
    <source>
        <dbReference type="PROSITE" id="PS50162"/>
    </source>
</evidence>
<dbReference type="InterPro" id="IPR036844">
    <property type="entry name" value="Hint_dom_sf"/>
</dbReference>
<sequence>MARKKKVEDEIKELEEFEELDDLEELSIEEDSIEESSGSTKKKEIKTLEDLPGVGPATAEKLREAGYDTLEAIAVASPLELKELAGISEGAALKIIQAAREAANIGTFMRADEYLQKRAVVGKITTGSKALDKLLGGGIETQAISEVFGEFGSGKCFAKDTRVYYENDTLVHFETIEEMYEKYKALNGEIPFDTGFAVPLETVSVYTFDSVTGEVKRTKASYLYREKVRKILQINLSKGRTLKITAVHPVLVFRDGLKWVRAGELREGDILVGIRKVPANTASVANEKAYFLGLFVAEGTSNPLSITTASEKLKEFIVSFIKKHDGYEPKVEVRRGLYRILFRKRTAEWLGELSNSNAQNKKIPEEILNGNEEVIISFLAGYLDGDGHVSKSNVEFVTKSRSLAEGLVFLLKRIGISPTVSEKVVGEETYYRIFITGEDRAAFERVLPASLLKNSKIPSGGVGRYPPAVAKYLSKLYTRFRLPKKDGETAYHILTRNKDVWFTEETLERIAEYFKDALERLELARKAIETGETPKLPFSWTVLRKYGFNDRQISNYRTRGLPKREPRRSEVIFALMKEIEELERTAKDALKFIELIKKLEFYEVKSVELVDYNDWVYDLVVPETHNFIAPNGLVLHNTQLAHTLAVMVQKSPEEGGLRGSVIWIDTENTFRPERIKQIAENRGMDPDEVLKNIYVARAFNSNHQMLLVEKAEEIIKQKAASDRPVKLLVVDSLTGHFRSEYVGRGTLAERQQKLAKHLADLHRLANLYDIAVFVTNQVQARPDAFFGDPTRPIGGHILAHSATVRVYLRKGKAGKRVARLIDSPHLPEGEAAFRITEKGVED</sequence>
<dbReference type="InterPro" id="IPR004860">
    <property type="entry name" value="LAGLIDADG_dom"/>
</dbReference>
<keyword evidence="4 11" id="KW-0227">DNA damage</keyword>
<protein>
    <recommendedName>
        <fullName evidence="2 11">DNA repair and recombination protein RadA</fullName>
    </recommendedName>
</protein>
<dbReference type="GO" id="GO:0006281">
    <property type="term" value="P:DNA repair"/>
    <property type="evidence" value="ECO:0007669"/>
    <property type="project" value="UniProtKB-UniRule"/>
</dbReference>
<keyword evidence="9 11" id="KW-0233">DNA recombination</keyword>
<keyword evidence="3 11" id="KW-0547">Nucleotide-binding</keyword>
<dbReference type="InterPro" id="IPR003583">
    <property type="entry name" value="Hlx-hairpin-Hlx_DNA-bd_motif"/>
</dbReference>
<evidence type="ECO:0000256" key="10">
    <source>
        <dbReference type="ARBA" id="ARBA00025684"/>
    </source>
</evidence>
<evidence type="ECO:0000256" key="7">
    <source>
        <dbReference type="ARBA" id="ARBA00023000"/>
    </source>
</evidence>
<keyword evidence="8 11" id="KW-0238">DNA-binding</keyword>
<dbReference type="AlphaFoldDB" id="A0A9E7SP87"/>
<dbReference type="SMART" id="SM00306">
    <property type="entry name" value="HintN"/>
    <property type="match status" value="1"/>
</dbReference>
<dbReference type="Gene3D" id="2.170.16.10">
    <property type="entry name" value="Hedgehog/Intein (Hint) domain"/>
    <property type="match status" value="2"/>
</dbReference>
<feature type="compositionally biased region" description="Acidic residues" evidence="12">
    <location>
        <begin position="25"/>
        <end position="34"/>
    </location>
</feature>
<dbReference type="InterPro" id="IPR010995">
    <property type="entry name" value="DNA_repair_Rad51/TF_NusA_a-hlx"/>
</dbReference>
<keyword evidence="6 11" id="KW-0067">ATP-binding</keyword>
<dbReference type="SUPFAM" id="SSF55608">
    <property type="entry name" value="Homing endonucleases"/>
    <property type="match status" value="1"/>
</dbReference>
<dbReference type="EMBL" id="CP099582">
    <property type="protein sequence ID" value="USS41111.1"/>
    <property type="molecule type" value="Genomic_DNA"/>
</dbReference>
<feature type="domain" description="RecA family profile 1" evidence="13">
    <location>
        <begin position="638"/>
        <end position="778"/>
    </location>
</feature>
<keyword evidence="5" id="KW-0068">Autocatalytic cleavage</keyword>
<dbReference type="Gene3D" id="3.40.50.300">
    <property type="entry name" value="P-loop containing nucleotide triphosphate hydrolases"/>
    <property type="match status" value="2"/>
</dbReference>
<dbReference type="InterPro" id="IPR004042">
    <property type="entry name" value="Intein_endonuc_central"/>
</dbReference>
<proteinExistence type="inferred from homology"/>
<keyword evidence="7" id="KW-0651">Protein splicing</keyword>
<feature type="domain" description="DOD-type homing endonuclease" evidence="15">
    <location>
        <begin position="291"/>
        <end position="416"/>
    </location>
</feature>
<dbReference type="InterPro" id="IPR027434">
    <property type="entry name" value="Homing_endonucl"/>
</dbReference>
<dbReference type="FunFam" id="3.40.50.300:FF:002052">
    <property type="entry name" value="DNA repair protein RAD51 homolog"/>
    <property type="match status" value="1"/>
</dbReference>
<dbReference type="SUPFAM" id="SSF47794">
    <property type="entry name" value="Rad51 N-terminal domain-like"/>
    <property type="match status" value="1"/>
</dbReference>
<organism evidence="16 17">
    <name type="scientific">Thermococcus aggregans</name>
    <dbReference type="NCBI Taxonomy" id="110163"/>
    <lineage>
        <taxon>Archaea</taxon>
        <taxon>Methanobacteriati</taxon>
        <taxon>Methanobacteriota</taxon>
        <taxon>Thermococci</taxon>
        <taxon>Thermococcales</taxon>
        <taxon>Thermococcaceae</taxon>
        <taxon>Thermococcus</taxon>
    </lineage>
</organism>
<evidence type="ECO:0000256" key="11">
    <source>
        <dbReference type="HAMAP-Rule" id="MF_00348"/>
    </source>
</evidence>
<dbReference type="Proteomes" id="UP001055732">
    <property type="component" value="Chromosome"/>
</dbReference>
<name>A0A9E7SP87_THEAG</name>
<dbReference type="PRINTS" id="PR00379">
    <property type="entry name" value="INTEIN"/>
</dbReference>
<dbReference type="SUPFAM" id="SSF51294">
    <property type="entry name" value="Hedgehog/intein (Hint) domain"/>
    <property type="match status" value="1"/>
</dbReference>
<dbReference type="Pfam" id="PF14528">
    <property type="entry name" value="LAGLIDADG_3"/>
    <property type="match status" value="1"/>
</dbReference>
<dbReference type="InterPro" id="IPR006141">
    <property type="entry name" value="Intein_N"/>
</dbReference>
<evidence type="ECO:0000313" key="17">
    <source>
        <dbReference type="Proteomes" id="UP001055732"/>
    </source>
</evidence>
<dbReference type="PANTHER" id="PTHR22942:SF30">
    <property type="entry name" value="MEIOTIC RECOMBINATION PROTEIN DMC1_LIM15 HOMOLOG"/>
    <property type="match status" value="1"/>
</dbReference>